<dbReference type="Gene3D" id="3.30.160.60">
    <property type="entry name" value="Classic Zinc Finger"/>
    <property type="match status" value="1"/>
</dbReference>
<evidence type="ECO:0000256" key="4">
    <source>
        <dbReference type="ARBA" id="ARBA00022833"/>
    </source>
</evidence>
<evidence type="ECO:0000313" key="10">
    <source>
        <dbReference type="Proteomes" id="UP000014760"/>
    </source>
</evidence>
<dbReference type="InterPro" id="IPR013087">
    <property type="entry name" value="Znf_C2H2_type"/>
</dbReference>
<evidence type="ECO:0000256" key="6">
    <source>
        <dbReference type="SAM" id="MobiDB-lite"/>
    </source>
</evidence>
<keyword evidence="10" id="KW-1185">Reference proteome</keyword>
<keyword evidence="1" id="KW-0479">Metal-binding</keyword>
<proteinExistence type="predicted"/>
<reference evidence="10" key="1">
    <citation type="submission" date="2012-12" db="EMBL/GenBank/DDBJ databases">
        <authorList>
            <person name="Hellsten U."/>
            <person name="Grimwood J."/>
            <person name="Chapman J.A."/>
            <person name="Shapiro H."/>
            <person name="Aerts A."/>
            <person name="Otillar R.P."/>
            <person name="Terry A.Y."/>
            <person name="Boore J.L."/>
            <person name="Simakov O."/>
            <person name="Marletaz F."/>
            <person name="Cho S.-J."/>
            <person name="Edsinger-Gonzales E."/>
            <person name="Havlak P."/>
            <person name="Kuo D.-H."/>
            <person name="Larsson T."/>
            <person name="Lv J."/>
            <person name="Arendt D."/>
            <person name="Savage R."/>
            <person name="Osoegawa K."/>
            <person name="de Jong P."/>
            <person name="Lindberg D.R."/>
            <person name="Seaver E.C."/>
            <person name="Weisblat D.A."/>
            <person name="Putnam N.H."/>
            <person name="Grigoriev I.V."/>
            <person name="Rokhsar D.S."/>
        </authorList>
    </citation>
    <scope>NUCLEOTIDE SEQUENCE</scope>
    <source>
        <strain evidence="10">I ESC-2004</strain>
    </source>
</reference>
<dbReference type="EnsemblMetazoa" id="CapteT227332">
    <property type="protein sequence ID" value="CapteP227332"/>
    <property type="gene ID" value="CapteG227332"/>
</dbReference>
<dbReference type="GO" id="GO:0008270">
    <property type="term" value="F:zinc ion binding"/>
    <property type="evidence" value="ECO:0007669"/>
    <property type="project" value="UniProtKB-KW"/>
</dbReference>
<dbReference type="PROSITE" id="PS00028">
    <property type="entry name" value="ZINC_FINGER_C2H2_1"/>
    <property type="match status" value="3"/>
</dbReference>
<dbReference type="InterPro" id="IPR036236">
    <property type="entry name" value="Znf_C2H2_sf"/>
</dbReference>
<name>R7UJ13_CAPTE</name>
<dbReference type="HOGENOM" id="CLU_228579_0_0_1"/>
<dbReference type="PROSITE" id="PS50157">
    <property type="entry name" value="ZINC_FINGER_C2H2_2"/>
    <property type="match status" value="1"/>
</dbReference>
<evidence type="ECO:0000313" key="8">
    <source>
        <dbReference type="EMBL" id="ELU06185.1"/>
    </source>
</evidence>
<feature type="domain" description="C2H2-type" evidence="7">
    <location>
        <begin position="2403"/>
        <end position="2431"/>
    </location>
</feature>
<reference evidence="8 10" key="2">
    <citation type="journal article" date="2013" name="Nature">
        <title>Insights into bilaterian evolution from three spiralian genomes.</title>
        <authorList>
            <person name="Simakov O."/>
            <person name="Marletaz F."/>
            <person name="Cho S.J."/>
            <person name="Edsinger-Gonzales E."/>
            <person name="Havlak P."/>
            <person name="Hellsten U."/>
            <person name="Kuo D.H."/>
            <person name="Larsson T."/>
            <person name="Lv J."/>
            <person name="Arendt D."/>
            <person name="Savage R."/>
            <person name="Osoegawa K."/>
            <person name="de Jong P."/>
            <person name="Grimwood J."/>
            <person name="Chapman J.A."/>
            <person name="Shapiro H."/>
            <person name="Aerts A."/>
            <person name="Otillar R.P."/>
            <person name="Terry A.Y."/>
            <person name="Boore J.L."/>
            <person name="Grigoriev I.V."/>
            <person name="Lindberg D.R."/>
            <person name="Seaver E.C."/>
            <person name="Weisblat D.A."/>
            <person name="Putnam N.H."/>
            <person name="Rokhsar D.S."/>
        </authorList>
    </citation>
    <scope>NUCLEOTIDE SEQUENCE</scope>
    <source>
        <strain evidence="8 10">I ESC-2004</strain>
    </source>
</reference>
<dbReference type="GO" id="GO:0005634">
    <property type="term" value="C:nucleus"/>
    <property type="evidence" value="ECO:0007669"/>
    <property type="project" value="TreeGrafter"/>
</dbReference>
<protein>
    <recommendedName>
        <fullName evidence="7">C2H2-type domain-containing protein</fullName>
    </recommendedName>
</protein>
<dbReference type="OrthoDB" id="427030at2759"/>
<keyword evidence="3 5" id="KW-0863">Zinc-finger</keyword>
<dbReference type="PANTHER" id="PTHR24409">
    <property type="entry name" value="ZINC FINGER PROTEIN 142"/>
    <property type="match status" value="1"/>
</dbReference>
<dbReference type="EMBL" id="KB300908">
    <property type="protein sequence ID" value="ELU06185.1"/>
    <property type="molecule type" value="Genomic_DNA"/>
</dbReference>
<dbReference type="Proteomes" id="UP000014760">
    <property type="component" value="Unassembled WGS sequence"/>
</dbReference>
<accession>R7UJ13</accession>
<evidence type="ECO:0000313" key="9">
    <source>
        <dbReference type="EnsemblMetazoa" id="CapteP227332"/>
    </source>
</evidence>
<dbReference type="EMBL" id="AMQN01007553">
    <property type="status" value="NOT_ANNOTATED_CDS"/>
    <property type="molecule type" value="Genomic_DNA"/>
</dbReference>
<dbReference type="STRING" id="283909.R7UJ13"/>
<sequence length="2493" mass="285321">MASANNDSVSLKRMILTKNQVTRVANRRLPVAMTTKLGDLRVVLHDVLASGHSKVVTNRVKVKQEEVDDPLSYEDDAGDTDYGPPAKRKRGRPKGSVSKKSTATKRKRGRPKKVPIDVPLLAPKVKEEVKEVAIPGQKRLAMTEFKCFICNMQQAFEDVKSLASHVMSDHTKDAEDGSKLLSCLFCSRNFKFGRDSFGWEQMAEILAKYFPHLIDVHGKDFQKPSYVRSFVCAEDGCDHVQYSIHQMRVHLKRKHGIVITTQAMASEMFPDVVMEAIDPMEEEVEEEAQEEVTKPEEPEIIIPAQRRLRFTRFECFLCQGQAEPVEFDSDKQFTFHIKNHHLIQTTPERFILRCSLCAKSYSLTRRHANWVTICQTLSSYLTHLTRKHSDEFKTPSYIIPIACPQPNCDHKEFTVFLMRRHLRQKHKIWITNWHTAKSMFPWLSEERDDPNLVSNSEFVDMDDDEESPEVMTAVSALMHRMPMSKFNCFICDDNPHTYPTETEFEDHIRRDHLVKADGSDYLKCPDCQGFFADANVLDLLPAYASHRLQEHPEKFSLPSTVSMIGCPEDDCQLTFFCLADMKVHLQEAHSVLMSDTNAVQALFPDSLKDLTEPEKEIQPELSQNTKPNKKNLDAAMDLALLTGLPYGAFLTRNRPIHLRGQRRLVTTSHDCFLCEMVANKVIHATSDDLFRHIREIHVQQKEHSLDYSLSCVLCFKSYSMKRQHTNPAAMADTLCRLFTHIMETHTEVEKPEYVLSITCPISDCDHVAYSVMAIIDHFKNSHGVVIASTEVLERIFPALEGYIHDVVSVETERGVPGRRRLLFTRLQCFMCCDGVTFDTDQDLANHFKDSHLTQSIQHFALDCAFCSKKYLLKASSVRWNVICDTLARYLSHLVVSHRKDFTVPDFVGVFECSDCERKDLFNLHSFSKHLLSDHNTLMTDYEIIQNIFPHLTQLFQADLVVMETPGRTSRFLGHRRLVMSSYECIICHANAEKTVNFLGESELANHVKEDHFVKRSSSTHVLRCVFCSEEYFFQAMNCCNLCEMLVRYTQHLHNMHDFEIPIWINRFPCAQCDVVSFSLFNARQHTKDVHAMTLTDDKALTLYPFLSALDATTNSMVAKRSYLNTKEVDLWKKPTVLPMFAYEPFSTNVDADTLPQISNLKEFELTLVEMSACPLCEVTTLESNDQLRNHWITAHFSRAKAFASLSCKFCSFKIGCPEDELSDEFAANAVASYLHHLSTNHSASFTVPSTVMRSICPFYGCSEIFFNSHSMKLHLRTHSVITHDLKNFIIPLEAGVESKLLQYTCFLCGKNEDYSTALSFINHCIDKHLQRNSTDYSIDCCHCPQSSMLLLEDEALTASKVMTLVMGHTEHLINEHSEQIEGRVSVHNSVQKMKPMFEHHAVSQPVTQTAKKQVTSATVVLEEIRCLLCDADQQFSSLKKMSAHYMATHLQRSHLQCSLCSHRWLVNSEDRIISTLPLIAGHMHRRHPSHYRRLQCVKQYECLLSACSHVAFSSLAEMKHLQSHHLQLSTNILTPNAWTLPLAPSQAIFTRYCCFRCADDEDLGSLVAFMNHWMSHHCAAEEDNVFSFQCQYCCAVSRFSTKHPRWTKKLFCLIGEHLSHLMTTHDYKQPEYVLQVPGREDLATAVPKPRTRVESLVTYQDLHDSQASLVHMDCFQCSTHRFPSVDDLYEHWKQEHFTATKNKRSAVRCKFCSALFQPRRWPVPEMGSFLECLSIYALHLSTEHNRAPLCLRSAPCPVHGCNFTTFSLHRLRQHLRLHGVGYALEPEMRSGDIDLPSTASHAVFGVLFCVLCSNASFEAPIFLVNHYLKEHYEMFGDDSVLSCTKCSYALVVTGVVSVPSVWDHICALLVHLVNEHDHAIPDYIQRHLCTVDGCGHVALTRFDSEKHSLLHTGSLAGHVKFDEWEELQYIRLQCFSCSESEVFPDPEALAVHWLKQHMVTATDGTYVIECSACELELRKRSSGDGSIARRILRLGAEYLQHLHDCHQFMVPNFISLFVCDHEKCTYSSYIPEKLVNHEVEMHLESFQEKPGCQVVLKDNKVLSRKDHPLYHRKPFEVTFTRHQCFLCNDDHDYQLLSVLNEHLQGAHSTPAPRGFITECLLCPRKFASDNRRRTAAMVFGHMLCHMVDAHGYTAPSYVEHLNCTQPNCAYFTFTVDNLSTHLKAFHGIIDVGLSRGKKKTFFARREVDKNLTCKMIIRLREYRCFYCDNDPLVGSTVQEYARHWLTDHITHSGSVLRLICRMCSHEYTIPAEKRNESSLLMIRVSFMFMHMINNHCLSPPDYIVPYSCEIPGCTFVTYTLHHLENHCKGKHNLSAEEMVLNTEEISTTMIIVDDTISNIQDFLPPQAELVNMPSGSHTLVSLQEGGAPLETIVDIQHQVASSYRCLTCGKEFETVDARKRHIKDAHDQPKNHLCYVCSSAFTSKRLLDGHLLNEHAITNKGCQVFLCSKCDFKTLAKGKLDRHIKLKHNLFNE</sequence>
<dbReference type="GO" id="GO:0000977">
    <property type="term" value="F:RNA polymerase II transcription regulatory region sequence-specific DNA binding"/>
    <property type="evidence" value="ECO:0007669"/>
    <property type="project" value="TreeGrafter"/>
</dbReference>
<evidence type="ECO:0000256" key="5">
    <source>
        <dbReference type="PROSITE-ProRule" id="PRU00042"/>
    </source>
</evidence>
<dbReference type="GO" id="GO:0000981">
    <property type="term" value="F:DNA-binding transcription factor activity, RNA polymerase II-specific"/>
    <property type="evidence" value="ECO:0007669"/>
    <property type="project" value="TreeGrafter"/>
</dbReference>
<evidence type="ECO:0000256" key="1">
    <source>
        <dbReference type="ARBA" id="ARBA00022723"/>
    </source>
</evidence>
<feature type="compositionally biased region" description="Acidic residues" evidence="6">
    <location>
        <begin position="66"/>
        <end position="79"/>
    </location>
</feature>
<feature type="region of interest" description="Disordered" evidence="6">
    <location>
        <begin position="66"/>
        <end position="114"/>
    </location>
</feature>
<evidence type="ECO:0000259" key="7">
    <source>
        <dbReference type="PROSITE" id="PS50157"/>
    </source>
</evidence>
<feature type="compositionally biased region" description="Basic residues" evidence="6">
    <location>
        <begin position="102"/>
        <end position="113"/>
    </location>
</feature>
<organism evidence="8">
    <name type="scientific">Capitella teleta</name>
    <name type="common">Polychaete worm</name>
    <dbReference type="NCBI Taxonomy" id="283909"/>
    <lineage>
        <taxon>Eukaryota</taxon>
        <taxon>Metazoa</taxon>
        <taxon>Spiralia</taxon>
        <taxon>Lophotrochozoa</taxon>
        <taxon>Annelida</taxon>
        <taxon>Polychaeta</taxon>
        <taxon>Sedentaria</taxon>
        <taxon>Scolecida</taxon>
        <taxon>Capitellidae</taxon>
        <taxon>Capitella</taxon>
    </lineage>
</organism>
<dbReference type="SMART" id="SM00355">
    <property type="entry name" value="ZnF_C2H2"/>
    <property type="match status" value="34"/>
</dbReference>
<evidence type="ECO:0000256" key="3">
    <source>
        <dbReference type="ARBA" id="ARBA00022771"/>
    </source>
</evidence>
<dbReference type="InterPro" id="IPR017956">
    <property type="entry name" value="AT_hook_DNA-bd_motif"/>
</dbReference>
<dbReference type="PANTHER" id="PTHR24409:SF295">
    <property type="entry name" value="AZ2-RELATED"/>
    <property type="match status" value="1"/>
</dbReference>
<reference evidence="9" key="3">
    <citation type="submission" date="2015-06" db="UniProtKB">
        <authorList>
            <consortium name="EnsemblMetazoa"/>
        </authorList>
    </citation>
    <scope>IDENTIFICATION</scope>
</reference>
<gene>
    <name evidence="8" type="ORF">CAPTEDRAFT_227332</name>
</gene>
<dbReference type="SMART" id="SM00384">
    <property type="entry name" value="AT_hook"/>
    <property type="match status" value="2"/>
</dbReference>
<keyword evidence="4" id="KW-0862">Zinc</keyword>
<dbReference type="SUPFAM" id="SSF57667">
    <property type="entry name" value="beta-beta-alpha zinc fingers"/>
    <property type="match status" value="1"/>
</dbReference>
<keyword evidence="2" id="KW-0677">Repeat</keyword>
<dbReference type="OMA" id="LIECNEH"/>
<evidence type="ECO:0000256" key="2">
    <source>
        <dbReference type="ARBA" id="ARBA00022737"/>
    </source>
</evidence>